<dbReference type="Proteomes" id="UP000613160">
    <property type="component" value="Unassembled WGS sequence"/>
</dbReference>
<evidence type="ECO:0000313" key="2">
    <source>
        <dbReference type="Proteomes" id="UP000613160"/>
    </source>
</evidence>
<dbReference type="AlphaFoldDB" id="A0A916Y5N9"/>
<keyword evidence="2" id="KW-1185">Reference proteome</keyword>
<gene>
    <name evidence="1" type="ORF">GCM10011335_38250</name>
</gene>
<organism evidence="1 2">
    <name type="scientific">Aureimonas glaciei</name>
    <dbReference type="NCBI Taxonomy" id="1776957"/>
    <lineage>
        <taxon>Bacteria</taxon>
        <taxon>Pseudomonadati</taxon>
        <taxon>Pseudomonadota</taxon>
        <taxon>Alphaproteobacteria</taxon>
        <taxon>Hyphomicrobiales</taxon>
        <taxon>Aurantimonadaceae</taxon>
        <taxon>Aureimonas</taxon>
    </lineage>
</organism>
<protein>
    <submittedName>
        <fullName evidence="1">Uncharacterized protein</fullName>
    </submittedName>
</protein>
<sequence>MLVHRAYTDSLRITPEDSHWVFDQVVFFINADFEEDIDAIEASYTQGDADHVYVLDMDHSHIDVFALVADATAIAEVQAIWGKDIDPQSIIDGSLLDADEEVEDACWHQQRLRAQLAGRMGFHAVRDRDEQGEVFAVDFSGRNDELNGAWRYLGRYSDHFE</sequence>
<evidence type="ECO:0000313" key="1">
    <source>
        <dbReference type="EMBL" id="GGD31555.1"/>
    </source>
</evidence>
<dbReference type="EMBL" id="BMJJ01000010">
    <property type="protein sequence ID" value="GGD31555.1"/>
    <property type="molecule type" value="Genomic_DNA"/>
</dbReference>
<reference evidence="1" key="1">
    <citation type="journal article" date="2014" name="Int. J. Syst. Evol. Microbiol.">
        <title>Complete genome sequence of Corynebacterium casei LMG S-19264T (=DSM 44701T), isolated from a smear-ripened cheese.</title>
        <authorList>
            <consortium name="US DOE Joint Genome Institute (JGI-PGF)"/>
            <person name="Walter F."/>
            <person name="Albersmeier A."/>
            <person name="Kalinowski J."/>
            <person name="Ruckert C."/>
        </authorList>
    </citation>
    <scope>NUCLEOTIDE SEQUENCE</scope>
    <source>
        <strain evidence="1">CGMCC 1.15493</strain>
    </source>
</reference>
<accession>A0A916Y5N9</accession>
<reference evidence="1" key="2">
    <citation type="submission" date="2020-09" db="EMBL/GenBank/DDBJ databases">
        <authorList>
            <person name="Sun Q."/>
            <person name="Zhou Y."/>
        </authorList>
    </citation>
    <scope>NUCLEOTIDE SEQUENCE</scope>
    <source>
        <strain evidence="1">CGMCC 1.15493</strain>
    </source>
</reference>
<name>A0A916Y5N9_9HYPH</name>
<comment type="caution">
    <text evidence="1">The sequence shown here is derived from an EMBL/GenBank/DDBJ whole genome shotgun (WGS) entry which is preliminary data.</text>
</comment>
<dbReference type="RefSeq" id="WP_188853747.1">
    <property type="nucleotide sequence ID" value="NZ_BMJJ01000010.1"/>
</dbReference>
<proteinExistence type="predicted"/>